<comment type="caution">
    <text evidence="2">The sequence shown here is derived from an EMBL/GenBank/DDBJ whole genome shotgun (WGS) entry which is preliminary data.</text>
</comment>
<reference evidence="2" key="1">
    <citation type="submission" date="2021-02" db="EMBL/GenBank/DDBJ databases">
        <authorList>
            <person name="Dougan E. K."/>
            <person name="Rhodes N."/>
            <person name="Thang M."/>
            <person name="Chan C."/>
        </authorList>
    </citation>
    <scope>NUCLEOTIDE SEQUENCE</scope>
</reference>
<name>A0A812ZXN2_9DINO</name>
<dbReference type="OrthoDB" id="422747at2759"/>
<dbReference type="AlphaFoldDB" id="A0A812ZXN2"/>
<keyword evidence="3" id="KW-1185">Reference proteome</keyword>
<dbReference type="EMBL" id="CAJNJA010050406">
    <property type="protein sequence ID" value="CAE7841174.1"/>
    <property type="molecule type" value="Genomic_DNA"/>
</dbReference>
<feature type="compositionally biased region" description="Basic and acidic residues" evidence="1">
    <location>
        <begin position="207"/>
        <end position="216"/>
    </location>
</feature>
<feature type="region of interest" description="Disordered" evidence="1">
    <location>
        <begin position="187"/>
        <end position="223"/>
    </location>
</feature>
<sequence length="237" mass="26479">MYLGSEAPNSTVKSSRMFKVLKEICDDKERVKEHDMEVHVSGRVRSQGSAEALQENLGNFVEDLSATASQLGNDMKLKMPKKKKVLSEEDLVNKQVVALFKRLLADDSKIAAQLLDLQKVDYSSELAETLRKHKVNLKTIVANFDATTKAVEDVASKKKAMEDVSEGTKVIYRDVKEAARRIKAAGLKPTKGLESQTEAETRTGWIRAEREGEERGTLNTKPLTQSPLIYKPKAYII</sequence>
<evidence type="ECO:0000256" key="1">
    <source>
        <dbReference type="SAM" id="MobiDB-lite"/>
    </source>
</evidence>
<dbReference type="Proteomes" id="UP000601435">
    <property type="component" value="Unassembled WGS sequence"/>
</dbReference>
<accession>A0A812ZXN2</accession>
<proteinExistence type="predicted"/>
<evidence type="ECO:0000313" key="2">
    <source>
        <dbReference type="EMBL" id="CAE7841174.1"/>
    </source>
</evidence>
<organism evidence="2 3">
    <name type="scientific">Symbiodinium necroappetens</name>
    <dbReference type="NCBI Taxonomy" id="1628268"/>
    <lineage>
        <taxon>Eukaryota</taxon>
        <taxon>Sar</taxon>
        <taxon>Alveolata</taxon>
        <taxon>Dinophyceae</taxon>
        <taxon>Suessiales</taxon>
        <taxon>Symbiodiniaceae</taxon>
        <taxon>Symbiodinium</taxon>
    </lineage>
</organism>
<gene>
    <name evidence="2" type="ORF">SNEC2469_LOCUS25509</name>
</gene>
<protein>
    <submittedName>
        <fullName evidence="2">Uncharacterized protein</fullName>
    </submittedName>
</protein>
<evidence type="ECO:0000313" key="3">
    <source>
        <dbReference type="Proteomes" id="UP000601435"/>
    </source>
</evidence>